<keyword evidence="6 9" id="KW-0067">ATP-binding</keyword>
<keyword evidence="5 11" id="KW-0418">Kinase</keyword>
<evidence type="ECO:0000256" key="7">
    <source>
        <dbReference type="ARBA" id="ARBA00047899"/>
    </source>
</evidence>
<dbReference type="Proteomes" id="UP000501346">
    <property type="component" value="Chromosome ScXVI"/>
</dbReference>
<accession>A0A6C1E178</accession>
<keyword evidence="3" id="KW-0808">Transferase</keyword>
<dbReference type="GO" id="GO:0004674">
    <property type="term" value="F:protein serine/threonine kinase activity"/>
    <property type="evidence" value="ECO:0007669"/>
    <property type="project" value="UniProtKB-KW"/>
</dbReference>
<comment type="catalytic activity">
    <reaction evidence="7">
        <text>L-threonyl-[protein] + ATP = O-phospho-L-threonyl-[protein] + ADP + H(+)</text>
        <dbReference type="Rhea" id="RHEA:46608"/>
        <dbReference type="Rhea" id="RHEA-COMP:11060"/>
        <dbReference type="Rhea" id="RHEA-COMP:11605"/>
        <dbReference type="ChEBI" id="CHEBI:15378"/>
        <dbReference type="ChEBI" id="CHEBI:30013"/>
        <dbReference type="ChEBI" id="CHEBI:30616"/>
        <dbReference type="ChEBI" id="CHEBI:61977"/>
        <dbReference type="ChEBI" id="CHEBI:456216"/>
        <dbReference type="EC" id="2.7.11.1"/>
    </reaction>
</comment>
<evidence type="ECO:0000256" key="4">
    <source>
        <dbReference type="ARBA" id="ARBA00022741"/>
    </source>
</evidence>
<dbReference type="InterPro" id="IPR052239">
    <property type="entry name" value="Ser/Thr-specific_kinases"/>
</dbReference>
<proteinExistence type="predicted"/>
<evidence type="ECO:0000256" key="9">
    <source>
        <dbReference type="PROSITE-ProRule" id="PRU10141"/>
    </source>
</evidence>
<dbReference type="PROSITE" id="PS50011">
    <property type="entry name" value="PROTEIN_KINASE_DOM"/>
    <property type="match status" value="1"/>
</dbReference>
<dbReference type="FunFam" id="1.10.510.10:FF:001049">
    <property type="entry name" value="YPL236C-like protein"/>
    <property type="match status" value="1"/>
</dbReference>
<feature type="binding site" evidence="9">
    <location>
        <position position="69"/>
    </location>
    <ligand>
        <name>ATP</name>
        <dbReference type="ChEBI" id="CHEBI:30616"/>
    </ligand>
</feature>
<dbReference type="EMBL" id="CP048997">
    <property type="protein sequence ID" value="QID82749.1"/>
    <property type="molecule type" value="Genomic_DNA"/>
</dbReference>
<dbReference type="Gene3D" id="1.10.510.10">
    <property type="entry name" value="Transferase(Phosphotransferase) domain 1"/>
    <property type="match status" value="2"/>
</dbReference>
<keyword evidence="2" id="KW-0723">Serine/threonine-protein kinase</keyword>
<dbReference type="FunFam" id="1.10.510.10:FF:000860">
    <property type="entry name" value="Serine/threonine-protein kinase ENV7"/>
    <property type="match status" value="1"/>
</dbReference>
<dbReference type="PROSITE" id="PS00107">
    <property type="entry name" value="PROTEIN_KINASE_ATP"/>
    <property type="match status" value="1"/>
</dbReference>
<evidence type="ECO:0000313" key="12">
    <source>
        <dbReference type="Proteomes" id="UP000501346"/>
    </source>
</evidence>
<dbReference type="InterPro" id="IPR011009">
    <property type="entry name" value="Kinase-like_dom_sf"/>
</dbReference>
<sequence length="364" mass="40759">MISIVLELFQNLCCCRGFSDATIRVNDKRYRIQRLLGEGGMSFVYLVQLSKNPLIIDNGIATPELYALKKIICPSVESISNGMREIENYKRFQSPYVIKSIDSQVMQEKDGSKTIYIVLPYYSLGSLQDSINRRLLEGTFVSEAECVRIMLGVTRGLLCLHDPASRQDNATSRVNVDAVSMTYSDETAMLLEDTPLEMDMLSSNSAGSIAYAHRDITPSNILFSSDGLPVIGDLGSCSQADITIENRHQLSELQEWVNDNCTLPYTPPELLNLKLNQVLSSKVDIWSLGCTFYTLMFGISPFEREEQIHGASLTYAINTGKYSFPRNSRFSEGLLSVIKKCIQVDPIQRPTTSQLLNLLQDLDT</sequence>
<evidence type="ECO:0000256" key="6">
    <source>
        <dbReference type="ARBA" id="ARBA00022840"/>
    </source>
</evidence>
<dbReference type="Pfam" id="PF00069">
    <property type="entry name" value="Pkinase"/>
    <property type="match status" value="2"/>
</dbReference>
<organism evidence="11 12">
    <name type="scientific">Saccharomyces pastorianus</name>
    <name type="common">Lager yeast</name>
    <name type="synonym">Saccharomyces cerevisiae x Saccharomyces eubayanus</name>
    <dbReference type="NCBI Taxonomy" id="27292"/>
    <lineage>
        <taxon>Eukaryota</taxon>
        <taxon>Fungi</taxon>
        <taxon>Dikarya</taxon>
        <taxon>Ascomycota</taxon>
        <taxon>Saccharomycotina</taxon>
        <taxon>Saccharomycetes</taxon>
        <taxon>Saccharomycetales</taxon>
        <taxon>Saccharomycetaceae</taxon>
        <taxon>Saccharomyces</taxon>
    </lineage>
</organism>
<protein>
    <recommendedName>
        <fullName evidence="1">non-specific serine/threonine protein kinase</fullName>
        <ecNumber evidence="1">2.7.11.1</ecNumber>
    </recommendedName>
</protein>
<dbReference type="CDD" id="cd13986">
    <property type="entry name" value="STKc_16"/>
    <property type="match status" value="1"/>
</dbReference>
<evidence type="ECO:0000256" key="1">
    <source>
        <dbReference type="ARBA" id="ARBA00012513"/>
    </source>
</evidence>
<reference evidence="11 12" key="1">
    <citation type="journal article" date="2019" name="BMC Genomics">
        <title>Chromosome level assembly and comparative genome analysis confirm lager-brewing yeasts originated from a single hybridization.</title>
        <authorList>
            <person name="Salazar A.N."/>
            <person name="Gorter de Vries A.R."/>
            <person name="van den Broek M."/>
            <person name="Brouwers N."/>
            <person name="de la Torre Cortes P."/>
            <person name="Kuijpers N.G.A."/>
            <person name="Daran J.G."/>
            <person name="Abeel T."/>
        </authorList>
    </citation>
    <scope>NUCLEOTIDE SEQUENCE [LARGE SCALE GENOMIC DNA]</scope>
    <source>
        <strain evidence="11 12">CBS 1483</strain>
    </source>
</reference>
<evidence type="ECO:0000256" key="8">
    <source>
        <dbReference type="ARBA" id="ARBA00048679"/>
    </source>
</evidence>
<dbReference type="GO" id="GO:0006624">
    <property type="term" value="P:vacuolar protein processing"/>
    <property type="evidence" value="ECO:0007669"/>
    <property type="project" value="TreeGrafter"/>
</dbReference>
<evidence type="ECO:0000313" key="11">
    <source>
        <dbReference type="EMBL" id="QID82749.1"/>
    </source>
</evidence>
<evidence type="ECO:0000256" key="5">
    <source>
        <dbReference type="ARBA" id="ARBA00022777"/>
    </source>
</evidence>
<feature type="domain" description="Protein kinase" evidence="10">
    <location>
        <begin position="30"/>
        <end position="364"/>
    </location>
</feature>
<dbReference type="GO" id="GO:0005773">
    <property type="term" value="C:vacuole"/>
    <property type="evidence" value="ECO:0007669"/>
    <property type="project" value="GOC"/>
</dbReference>
<evidence type="ECO:0000259" key="10">
    <source>
        <dbReference type="PROSITE" id="PS50011"/>
    </source>
</evidence>
<keyword evidence="4 9" id="KW-0547">Nucleotide-binding</keyword>
<dbReference type="GO" id="GO:0005524">
    <property type="term" value="F:ATP binding"/>
    <property type="evidence" value="ECO:0007669"/>
    <property type="project" value="UniProtKB-UniRule"/>
</dbReference>
<dbReference type="InterPro" id="IPR000719">
    <property type="entry name" value="Prot_kinase_dom"/>
</dbReference>
<dbReference type="OrthoDB" id="248923at2759"/>
<evidence type="ECO:0000256" key="2">
    <source>
        <dbReference type="ARBA" id="ARBA00022527"/>
    </source>
</evidence>
<name>A0A6C1E178_SACPS</name>
<dbReference type="SUPFAM" id="SSF56112">
    <property type="entry name" value="Protein kinase-like (PK-like)"/>
    <property type="match status" value="1"/>
</dbReference>
<gene>
    <name evidence="11" type="primary">ENV7_1</name>
    <name evidence="11" type="ORF">GRS66_005180</name>
</gene>
<dbReference type="GO" id="GO:0005794">
    <property type="term" value="C:Golgi apparatus"/>
    <property type="evidence" value="ECO:0007669"/>
    <property type="project" value="TreeGrafter"/>
</dbReference>
<evidence type="ECO:0000256" key="3">
    <source>
        <dbReference type="ARBA" id="ARBA00022679"/>
    </source>
</evidence>
<dbReference type="PANTHER" id="PTHR45998:SF2">
    <property type="entry name" value="SERINE_THREONINE-PROTEIN KINASE 16"/>
    <property type="match status" value="1"/>
</dbReference>
<dbReference type="GO" id="GO:0032889">
    <property type="term" value="P:regulation of vacuole fusion, non-autophagic"/>
    <property type="evidence" value="ECO:0007669"/>
    <property type="project" value="TreeGrafter"/>
</dbReference>
<dbReference type="PANTHER" id="PTHR45998">
    <property type="entry name" value="SERINE/THREONINE-PROTEIN KINASE 16"/>
    <property type="match status" value="1"/>
</dbReference>
<dbReference type="InterPro" id="IPR017441">
    <property type="entry name" value="Protein_kinase_ATP_BS"/>
</dbReference>
<dbReference type="AlphaFoldDB" id="A0A6C1E178"/>
<dbReference type="EC" id="2.7.11.1" evidence="1"/>
<keyword evidence="12" id="KW-1185">Reference proteome</keyword>
<comment type="catalytic activity">
    <reaction evidence="8">
        <text>L-seryl-[protein] + ATP = O-phospho-L-seryl-[protein] + ADP + H(+)</text>
        <dbReference type="Rhea" id="RHEA:17989"/>
        <dbReference type="Rhea" id="RHEA-COMP:9863"/>
        <dbReference type="Rhea" id="RHEA-COMP:11604"/>
        <dbReference type="ChEBI" id="CHEBI:15378"/>
        <dbReference type="ChEBI" id="CHEBI:29999"/>
        <dbReference type="ChEBI" id="CHEBI:30616"/>
        <dbReference type="ChEBI" id="CHEBI:83421"/>
        <dbReference type="ChEBI" id="CHEBI:456216"/>
        <dbReference type="EC" id="2.7.11.1"/>
    </reaction>
</comment>